<keyword evidence="3" id="KW-1185">Reference proteome</keyword>
<dbReference type="STRING" id="1915.SLINC_0382"/>
<organism evidence="2 3">
    <name type="scientific">Streptomyces lincolnensis</name>
    <dbReference type="NCBI Taxonomy" id="1915"/>
    <lineage>
        <taxon>Bacteria</taxon>
        <taxon>Bacillati</taxon>
        <taxon>Actinomycetota</taxon>
        <taxon>Actinomycetes</taxon>
        <taxon>Kitasatosporales</taxon>
        <taxon>Streptomycetaceae</taxon>
        <taxon>Streptomyces</taxon>
    </lineage>
</organism>
<dbReference type="AlphaFoldDB" id="A0A1B1M1S6"/>
<dbReference type="InterPro" id="IPR014440">
    <property type="entry name" value="HCCAis_GSTk"/>
</dbReference>
<dbReference type="PIRSF" id="PIRSF006386">
    <property type="entry name" value="HCCAis_GSTk"/>
    <property type="match status" value="1"/>
</dbReference>
<comment type="similarity">
    <text evidence="1">Belongs to the GST superfamily. NadH family.</text>
</comment>
<dbReference type="InterPro" id="IPR036249">
    <property type="entry name" value="Thioredoxin-like_sf"/>
</dbReference>
<dbReference type="EMBL" id="CP016438">
    <property type="protein sequence ID" value="ANS62606.1"/>
    <property type="molecule type" value="Genomic_DNA"/>
</dbReference>
<dbReference type="PANTHER" id="PTHR42943">
    <property type="entry name" value="GLUTATHIONE S-TRANSFERASE KAPPA"/>
    <property type="match status" value="1"/>
</dbReference>
<evidence type="ECO:0000256" key="1">
    <source>
        <dbReference type="PIRNR" id="PIRNR006386"/>
    </source>
</evidence>
<evidence type="ECO:0000313" key="3">
    <source>
        <dbReference type="Proteomes" id="UP000092598"/>
    </source>
</evidence>
<gene>
    <name evidence="2" type="ORF">SLINC_0382</name>
</gene>
<sequence>MARPRRPRIYFSFRSPYSWLALHDLFHEHPDVVRAAEWRPFWEPDEHSEQALKEADGRFIYVPMSREKHLYMLGDVRRLAARRGLTVTWPDDRDAWWEVSHLAYLVAADEGRGMEFIDRVQRARWQEGLDISDRETVAKLAAEAGVSEAAAQAPDDEHIRARGVQALLDIDQDGVFGVPFFLNGRQKFWGVDRLADFVASLDAGQGGRTPSERTVSPDPEAVTAARSSDYGHAGGCG</sequence>
<dbReference type="PANTHER" id="PTHR42943:SF2">
    <property type="entry name" value="GLUTATHIONE S-TRANSFERASE KAPPA 1"/>
    <property type="match status" value="1"/>
</dbReference>
<protein>
    <recommendedName>
        <fullName evidence="1">2-hydroxychromene-2-carboxylate isomerase</fullName>
        <ecNumber evidence="1">5.99.1.4</ecNumber>
    </recommendedName>
</protein>
<dbReference type="OrthoDB" id="5244108at2"/>
<dbReference type="Pfam" id="PF01323">
    <property type="entry name" value="DSBA"/>
    <property type="match status" value="1"/>
</dbReference>
<dbReference type="GO" id="GO:0016491">
    <property type="term" value="F:oxidoreductase activity"/>
    <property type="evidence" value="ECO:0007669"/>
    <property type="project" value="InterPro"/>
</dbReference>
<dbReference type="InterPro" id="IPR001853">
    <property type="entry name" value="DSBA-like_thioredoxin_dom"/>
</dbReference>
<dbReference type="GO" id="GO:0018845">
    <property type="term" value="F:2-hydroxychromene-2-carboxylate isomerase activity"/>
    <property type="evidence" value="ECO:0007669"/>
    <property type="project" value="UniProtKB-UniRule"/>
</dbReference>
<proteinExistence type="inferred from homology"/>
<dbReference type="Proteomes" id="UP000092598">
    <property type="component" value="Chromosome"/>
</dbReference>
<name>A0A1B1M1S6_STRLN</name>
<dbReference type="SUPFAM" id="SSF52833">
    <property type="entry name" value="Thioredoxin-like"/>
    <property type="match status" value="1"/>
</dbReference>
<dbReference type="Gene3D" id="3.40.30.10">
    <property type="entry name" value="Glutaredoxin"/>
    <property type="match status" value="1"/>
</dbReference>
<dbReference type="EC" id="5.99.1.4" evidence="1"/>
<evidence type="ECO:0000313" key="2">
    <source>
        <dbReference type="EMBL" id="ANS62606.1"/>
    </source>
</evidence>
<comment type="catalytic activity">
    <reaction evidence="1">
        <text>2-hydroxychromene-2-carboxylate = (3E)-4-(2-hydroxyphenyl)-2-oxobut-3-enoate</text>
        <dbReference type="Rhea" id="RHEA:27401"/>
        <dbReference type="ChEBI" id="CHEBI:59350"/>
        <dbReference type="ChEBI" id="CHEBI:59353"/>
        <dbReference type="EC" id="5.99.1.4"/>
    </reaction>
</comment>
<keyword evidence="1 2" id="KW-0413">Isomerase</keyword>
<dbReference type="RefSeq" id="WP_067426002.1">
    <property type="nucleotide sequence ID" value="NZ_CP016438.1"/>
</dbReference>
<accession>A0A1B1M1S6</accession>
<reference evidence="2 3" key="1">
    <citation type="submission" date="2016-07" db="EMBL/GenBank/DDBJ databases">
        <title>Enhancement of antibiotic productionsby engineered nitrateutilization in actinobacteria.</title>
        <authorList>
            <person name="Meng S.C."/>
        </authorList>
    </citation>
    <scope>NUCLEOTIDE SEQUENCE [LARGE SCALE GENOMIC DNA]</scope>
    <source>
        <strain evidence="2 3">NRRL 2936</strain>
    </source>
</reference>
<dbReference type="InterPro" id="IPR051924">
    <property type="entry name" value="GST_Kappa/NadH"/>
</dbReference>
<dbReference type="KEGG" id="sls:SLINC_0382"/>